<dbReference type="PROSITE" id="PS51318">
    <property type="entry name" value="TAT"/>
    <property type="match status" value="1"/>
</dbReference>
<evidence type="ECO:0000313" key="2">
    <source>
        <dbReference type="EMBL" id="MBC4015890.1"/>
    </source>
</evidence>
<feature type="domain" description="4Fe-4S ferredoxin-type" evidence="1">
    <location>
        <begin position="696"/>
        <end position="725"/>
    </location>
</feature>
<dbReference type="InterPro" id="IPR009010">
    <property type="entry name" value="Asp_de-COase-like_dom_sf"/>
</dbReference>
<dbReference type="PANTHER" id="PTHR42783:SF3">
    <property type="entry name" value="GLUTAMATE SYNTHASE [NADPH] SMALL CHAIN-RELATED"/>
    <property type="match status" value="1"/>
</dbReference>
<sequence>MTDEHSLPPPERRTVLRAAGASLALAAAAGCDIGPEEFGHPLHARGHGVHAEALSYATVLELDGLGRGVLVRTRAGHAIKIEGNPAHPASLGATDVFLESAVLSLHDPTRSRRIRRAGRALREAAGLPGFLGERRAALAAQGGAGLRLLTGPVSSPTQRRLIGTLLVAFPEARWHVHAPLGDAGAAEGARRAFGQAVVPVHDLSRAACVLSLGADLLGPGPAQLRQARDWSAARAPGRAGHAPLPGLIVAESVSSLTGAKADRRLALPPAGIEALARAVATELGIAAAGAAPQHPEAPGIAAALRAAGPAALVAAGRGQSASVHALAHAMNATLGAIGTTVRLIDDPAGAAEAGDLAALAEAMARGAVTDLLVLDANPVLDAPAGLDFVGLLARVPHSVHAGLYPDETALACAWHLPLRHPLESWGDSLAFEGTAAIRQPATVPLVETALPAEEILAWTAGQSAAGEALVRETWRKAWGEASFEERWLAALEAGVVPDSAAPARDLRLSADFNPGPAAPAAEGLTALFMPDPHFWDGRFAPNAWLQELPRPLDKLAWGNAALIAPQDAMALLLGDGAAVELTLQGRSLRVPVVIAPGQAPGVVALPLGGGRRAVGGVAPALGFDAYRLRPAEAPWAAPGLVLRPTGEVLPLVSTAWHHPVASDPPPVRRVAPGEVIPPLPEPRSLYPDWSYPGQAWGMAIDLDACIGCNACSLACQAENNTPVVGPEETARGRAMHWLRVDRYQYGPAEAPRTDFQPVPCMHCEKAPCEVVCPVNATVHDHEGLNLMVYPRCIGTRTCSNNCPYKVRRFNWGDYARATGALPVRNPEVPARPRGVIEKCTYCQHRIAAARTAANQEGRAIRDGEVETACQRACPTRAISFGDINDPESAVSRARREGRHYALLGHLDTRPRTTYLARLVTPSEEPP</sequence>
<dbReference type="SUPFAM" id="SSF50692">
    <property type="entry name" value="ADC-like"/>
    <property type="match status" value="1"/>
</dbReference>
<dbReference type="PANTHER" id="PTHR42783">
    <property type="entry name" value="GLUTAMATE SYNTHASE [NADPH] SMALL CHAIN"/>
    <property type="match status" value="1"/>
</dbReference>
<dbReference type="Gene3D" id="3.40.50.740">
    <property type="match status" value="1"/>
</dbReference>
<keyword evidence="3" id="KW-1185">Reference proteome</keyword>
<dbReference type="Proteomes" id="UP000600101">
    <property type="component" value="Unassembled WGS sequence"/>
</dbReference>
<dbReference type="Pfam" id="PF13247">
    <property type="entry name" value="Fer4_11"/>
    <property type="match status" value="1"/>
</dbReference>
<dbReference type="SUPFAM" id="SSF54862">
    <property type="entry name" value="4Fe-4S ferredoxins"/>
    <property type="match status" value="1"/>
</dbReference>
<dbReference type="Gene3D" id="2.40.40.20">
    <property type="match status" value="1"/>
</dbReference>
<dbReference type="RefSeq" id="WP_186770662.1">
    <property type="nucleotide sequence ID" value="NZ_JACOMF010000010.1"/>
</dbReference>
<evidence type="ECO:0000313" key="3">
    <source>
        <dbReference type="Proteomes" id="UP000600101"/>
    </source>
</evidence>
<dbReference type="InterPro" id="IPR017896">
    <property type="entry name" value="4Fe4S_Fe-S-bd"/>
</dbReference>
<organism evidence="2 3">
    <name type="scientific">Siccirubricoccus deserti</name>
    <dbReference type="NCBI Taxonomy" id="2013562"/>
    <lineage>
        <taxon>Bacteria</taxon>
        <taxon>Pseudomonadati</taxon>
        <taxon>Pseudomonadota</taxon>
        <taxon>Alphaproteobacteria</taxon>
        <taxon>Acetobacterales</taxon>
        <taxon>Roseomonadaceae</taxon>
        <taxon>Siccirubricoccus</taxon>
    </lineage>
</organism>
<reference evidence="2" key="1">
    <citation type="submission" date="2020-08" db="EMBL/GenBank/DDBJ databases">
        <authorList>
            <person name="Hu Y."/>
            <person name="Nguyen S.V."/>
            <person name="Li F."/>
            <person name="Fanning S."/>
        </authorList>
    </citation>
    <scope>NUCLEOTIDE SEQUENCE</scope>
    <source>
        <strain evidence="2">SYSU D8009</strain>
    </source>
</reference>
<dbReference type="SUPFAM" id="SSF53706">
    <property type="entry name" value="Formate dehydrogenase/DMSO reductase, domains 1-3"/>
    <property type="match status" value="1"/>
</dbReference>
<feature type="domain" description="4Fe-4S ferredoxin-type" evidence="1">
    <location>
        <begin position="784"/>
        <end position="812"/>
    </location>
</feature>
<dbReference type="PROSITE" id="PS51379">
    <property type="entry name" value="4FE4S_FER_2"/>
    <property type="match status" value="3"/>
</dbReference>
<dbReference type="Gene3D" id="3.30.70.20">
    <property type="match status" value="2"/>
</dbReference>
<comment type="caution">
    <text evidence="2">The sequence shown here is derived from an EMBL/GenBank/DDBJ whole genome shotgun (WGS) entry which is preliminary data.</text>
</comment>
<gene>
    <name evidence="2" type="ORF">H7965_11200</name>
</gene>
<evidence type="ECO:0000259" key="1">
    <source>
        <dbReference type="PROSITE" id="PS51379"/>
    </source>
</evidence>
<dbReference type="CDD" id="cd10551">
    <property type="entry name" value="PsrB"/>
    <property type="match status" value="1"/>
</dbReference>
<protein>
    <submittedName>
        <fullName evidence="2">4Fe-4S dicluster domain-containing protein</fullName>
    </submittedName>
</protein>
<dbReference type="InterPro" id="IPR006311">
    <property type="entry name" value="TAT_signal"/>
</dbReference>
<accession>A0A9X0QXV5</accession>
<proteinExistence type="predicted"/>
<dbReference type="Gene3D" id="3.30.2070.10">
    <property type="entry name" value="Formate dehydrogenase/DMSO reductase"/>
    <property type="match status" value="1"/>
</dbReference>
<feature type="domain" description="4Fe-4S ferredoxin-type" evidence="1">
    <location>
        <begin position="751"/>
        <end position="782"/>
    </location>
</feature>
<dbReference type="AlphaFoldDB" id="A0A9X0QXV5"/>
<dbReference type="Gene3D" id="3.40.228.10">
    <property type="entry name" value="Dimethylsulfoxide Reductase, domain 2"/>
    <property type="match status" value="1"/>
</dbReference>
<dbReference type="EMBL" id="JACOMF010000010">
    <property type="protein sequence ID" value="MBC4015890.1"/>
    <property type="molecule type" value="Genomic_DNA"/>
</dbReference>
<name>A0A9X0QXV5_9PROT</name>